<evidence type="ECO:0000259" key="2">
    <source>
        <dbReference type="Pfam" id="PF17921"/>
    </source>
</evidence>
<evidence type="ECO:0000313" key="4">
    <source>
        <dbReference type="Proteomes" id="UP001152622"/>
    </source>
</evidence>
<comment type="caution">
    <text evidence="3">The sequence shown here is derived from an EMBL/GenBank/DDBJ whole genome shotgun (WGS) entry which is preliminary data.</text>
</comment>
<dbReference type="AlphaFoldDB" id="A0A9Q1F8X2"/>
<sequence>MLKQLHAGHCGMVCMKEVGRSYFWWPGLDKNILETAKTRTTCQRVRNAPQSAPLHPWEWPGEPWQHVHIDFAGPYEDRMFLVAVDAHSKWPEVAIMRSTTTEKTIEKLGEMFSCFGCPEQLVSPLSLPHPDSTLCEEDQTVKPY</sequence>
<keyword evidence="4" id="KW-1185">Reference proteome</keyword>
<dbReference type="OrthoDB" id="775972at2759"/>
<dbReference type="PANTHER" id="PTHR37984">
    <property type="entry name" value="PROTEIN CBG26694"/>
    <property type="match status" value="1"/>
</dbReference>
<evidence type="ECO:0000313" key="3">
    <source>
        <dbReference type="EMBL" id="KAJ8353465.1"/>
    </source>
</evidence>
<dbReference type="GO" id="GO:0003676">
    <property type="term" value="F:nucleic acid binding"/>
    <property type="evidence" value="ECO:0007669"/>
    <property type="project" value="InterPro"/>
</dbReference>
<dbReference type="Proteomes" id="UP001152622">
    <property type="component" value="Chromosome 7"/>
</dbReference>
<dbReference type="Gene3D" id="1.10.340.70">
    <property type="match status" value="1"/>
</dbReference>
<reference evidence="3" key="1">
    <citation type="journal article" date="2023" name="Science">
        <title>Genome structures resolve the early diversification of teleost fishes.</title>
        <authorList>
            <person name="Parey E."/>
            <person name="Louis A."/>
            <person name="Montfort J."/>
            <person name="Bouchez O."/>
            <person name="Roques C."/>
            <person name="Iampietro C."/>
            <person name="Lluch J."/>
            <person name="Castinel A."/>
            <person name="Donnadieu C."/>
            <person name="Desvignes T."/>
            <person name="Floi Bucao C."/>
            <person name="Jouanno E."/>
            <person name="Wen M."/>
            <person name="Mejri S."/>
            <person name="Dirks R."/>
            <person name="Jansen H."/>
            <person name="Henkel C."/>
            <person name="Chen W.J."/>
            <person name="Zahm M."/>
            <person name="Cabau C."/>
            <person name="Klopp C."/>
            <person name="Thompson A.W."/>
            <person name="Robinson-Rechavi M."/>
            <person name="Braasch I."/>
            <person name="Lecointre G."/>
            <person name="Bobe J."/>
            <person name="Postlethwait J.H."/>
            <person name="Berthelot C."/>
            <person name="Roest Crollius H."/>
            <person name="Guiguen Y."/>
        </authorList>
    </citation>
    <scope>NUCLEOTIDE SEQUENCE</scope>
    <source>
        <strain evidence="3">WJC10195</strain>
    </source>
</reference>
<dbReference type="Pfam" id="PF17921">
    <property type="entry name" value="Integrase_H2C2"/>
    <property type="match status" value="1"/>
</dbReference>
<name>A0A9Q1F8X2_SYNKA</name>
<dbReference type="InterPro" id="IPR041588">
    <property type="entry name" value="Integrase_H2C2"/>
</dbReference>
<organism evidence="3 4">
    <name type="scientific">Synaphobranchus kaupii</name>
    <name type="common">Kaup's arrowtooth eel</name>
    <dbReference type="NCBI Taxonomy" id="118154"/>
    <lineage>
        <taxon>Eukaryota</taxon>
        <taxon>Metazoa</taxon>
        <taxon>Chordata</taxon>
        <taxon>Craniata</taxon>
        <taxon>Vertebrata</taxon>
        <taxon>Euteleostomi</taxon>
        <taxon>Actinopterygii</taxon>
        <taxon>Neopterygii</taxon>
        <taxon>Teleostei</taxon>
        <taxon>Anguilliformes</taxon>
        <taxon>Synaphobranchidae</taxon>
        <taxon>Synaphobranchus</taxon>
    </lineage>
</organism>
<dbReference type="InterPro" id="IPR050951">
    <property type="entry name" value="Retrovirus_Pol_polyprotein"/>
</dbReference>
<dbReference type="InterPro" id="IPR036397">
    <property type="entry name" value="RNaseH_sf"/>
</dbReference>
<dbReference type="PANTHER" id="PTHR37984:SF13">
    <property type="entry name" value="RIBONUCLEASE H"/>
    <property type="match status" value="1"/>
</dbReference>
<dbReference type="SUPFAM" id="SSF53098">
    <property type="entry name" value="Ribonuclease H-like"/>
    <property type="match status" value="1"/>
</dbReference>
<dbReference type="EMBL" id="JAINUF010000007">
    <property type="protein sequence ID" value="KAJ8353465.1"/>
    <property type="molecule type" value="Genomic_DNA"/>
</dbReference>
<evidence type="ECO:0000256" key="1">
    <source>
        <dbReference type="ARBA" id="ARBA00039658"/>
    </source>
</evidence>
<proteinExistence type="predicted"/>
<gene>
    <name evidence="3" type="ORF">SKAU_G00210320</name>
</gene>
<accession>A0A9Q1F8X2</accession>
<protein>
    <recommendedName>
        <fullName evidence="1">Gypsy retrotransposon integrase-like protein 1</fullName>
    </recommendedName>
</protein>
<dbReference type="Gene3D" id="3.30.420.10">
    <property type="entry name" value="Ribonuclease H-like superfamily/Ribonuclease H"/>
    <property type="match status" value="1"/>
</dbReference>
<feature type="domain" description="Integrase zinc-binding" evidence="2">
    <location>
        <begin position="2"/>
        <end position="47"/>
    </location>
</feature>
<dbReference type="InterPro" id="IPR012337">
    <property type="entry name" value="RNaseH-like_sf"/>
</dbReference>